<dbReference type="InterPro" id="IPR002762">
    <property type="entry name" value="CbiX-like"/>
</dbReference>
<dbReference type="EMBL" id="JTCM02000014">
    <property type="protein sequence ID" value="NEU72802.1"/>
    <property type="molecule type" value="Genomic_DNA"/>
</dbReference>
<dbReference type="CDD" id="cd03416">
    <property type="entry name" value="CbiX_SirB_N"/>
    <property type="match status" value="1"/>
</dbReference>
<dbReference type="PANTHER" id="PTHR33542">
    <property type="entry name" value="SIROHYDROCHLORIN FERROCHELATASE, CHLOROPLASTIC"/>
    <property type="match status" value="1"/>
</dbReference>
<proteinExistence type="predicted"/>
<sequence length="254" mass="27926">MLSAYLLVSHGSRDPRQEIAMQQLAKLVNNKLESNLQRSIIGGVVSPPKCELVGTAYLELKPEPLHEQIKRFAEMLKANGYHRLKILPLFLLAGVHVMEDIPGEVALAQQAVEDIIIELQPYLGSHAGVEKLLAKQIAKSSENGYNQGWILLTHGSRRPGSKKQVEAMAANLGVLTAYWSVAPSLESRVKQLVSADCKNITILPYFLFAGGITDAIARSELQLKLQFPAVRFQLAEPLGASAELADLIWDLINK</sequence>
<dbReference type="RefSeq" id="WP_039737934.1">
    <property type="nucleotide sequence ID" value="NZ_JTCM02000014.1"/>
</dbReference>
<protein>
    <submittedName>
        <fullName evidence="3">Sirohydrochlorin chelatase</fullName>
    </submittedName>
</protein>
<dbReference type="PANTHER" id="PTHR33542:SF3">
    <property type="entry name" value="SIROHYDROCHLORIN FERROCHELATASE, CHLOROPLASTIC"/>
    <property type="match status" value="1"/>
</dbReference>
<dbReference type="GO" id="GO:0046872">
    <property type="term" value="F:metal ion binding"/>
    <property type="evidence" value="ECO:0007669"/>
    <property type="project" value="UniProtKB-KW"/>
</dbReference>
<evidence type="ECO:0000313" key="4">
    <source>
        <dbReference type="Proteomes" id="UP000031549"/>
    </source>
</evidence>
<keyword evidence="1" id="KW-0479">Metal-binding</keyword>
<gene>
    <name evidence="3" type="ORF">PI95_009535</name>
</gene>
<keyword evidence="2" id="KW-0456">Lyase</keyword>
<dbReference type="Gene3D" id="3.40.50.1400">
    <property type="match status" value="2"/>
</dbReference>
<dbReference type="InterPro" id="IPR050963">
    <property type="entry name" value="Sirohydro_Cobaltochel/CbiX"/>
</dbReference>
<evidence type="ECO:0000313" key="3">
    <source>
        <dbReference type="EMBL" id="NEU72802.1"/>
    </source>
</evidence>
<comment type="caution">
    <text evidence="3">The sequence shown here is derived from an EMBL/GenBank/DDBJ whole genome shotgun (WGS) entry which is preliminary data.</text>
</comment>
<dbReference type="SUPFAM" id="SSF53800">
    <property type="entry name" value="Chelatase"/>
    <property type="match status" value="1"/>
</dbReference>
<keyword evidence="4" id="KW-1185">Reference proteome</keyword>
<dbReference type="AlphaFoldDB" id="A0A846H619"/>
<name>A0A846H619_9CYAN</name>
<evidence type="ECO:0000256" key="2">
    <source>
        <dbReference type="ARBA" id="ARBA00023239"/>
    </source>
</evidence>
<dbReference type="Proteomes" id="UP000031549">
    <property type="component" value="Unassembled WGS sequence"/>
</dbReference>
<evidence type="ECO:0000256" key="1">
    <source>
        <dbReference type="ARBA" id="ARBA00022723"/>
    </source>
</evidence>
<dbReference type="GO" id="GO:0016829">
    <property type="term" value="F:lyase activity"/>
    <property type="evidence" value="ECO:0007669"/>
    <property type="project" value="UniProtKB-KW"/>
</dbReference>
<dbReference type="Pfam" id="PF01903">
    <property type="entry name" value="CbiX"/>
    <property type="match status" value="2"/>
</dbReference>
<dbReference type="CDD" id="cd03414">
    <property type="entry name" value="CbiX_SirB_C"/>
    <property type="match status" value="1"/>
</dbReference>
<organism evidence="3 4">
    <name type="scientific">Hassallia byssoidea VB512170</name>
    <dbReference type="NCBI Taxonomy" id="1304833"/>
    <lineage>
        <taxon>Bacteria</taxon>
        <taxon>Bacillati</taxon>
        <taxon>Cyanobacteriota</taxon>
        <taxon>Cyanophyceae</taxon>
        <taxon>Nostocales</taxon>
        <taxon>Tolypothrichaceae</taxon>
        <taxon>Hassallia</taxon>
    </lineage>
</organism>
<accession>A0A846H619</accession>
<reference evidence="3 4" key="1">
    <citation type="journal article" date="2015" name="Genome Announc.">
        <title>Draft Genome Sequence of Cyanobacterium Hassallia byssoidea Strain VB512170, Isolated from Monuments in India.</title>
        <authorList>
            <person name="Singh D."/>
            <person name="Chandrababunaidu M.M."/>
            <person name="Panda A."/>
            <person name="Sen D."/>
            <person name="Bhattacharyya S."/>
            <person name="Adhikary S.P."/>
            <person name="Tripathy S."/>
        </authorList>
    </citation>
    <scope>NUCLEOTIDE SEQUENCE [LARGE SCALE GENOMIC DNA]</scope>
    <source>
        <strain evidence="3 4">VB512170</strain>
    </source>
</reference>